<feature type="domain" description="Thiamine pyrophosphate enzyme N-terminal TPP-binding" evidence="14">
    <location>
        <begin position="7"/>
        <end position="120"/>
    </location>
</feature>
<comment type="pathway">
    <text evidence="2 11">Amino-acid biosynthesis; L-valine biosynthesis; L-valine from pyruvate: step 1/4.</text>
</comment>
<evidence type="ECO:0000259" key="13">
    <source>
        <dbReference type="Pfam" id="PF02775"/>
    </source>
</evidence>
<dbReference type="HOGENOM" id="CLU_013748_1_2_0"/>
<keyword evidence="5 11" id="KW-0028">Amino-acid biosynthesis</keyword>
<dbReference type="FunFam" id="3.40.50.1220:FF:000008">
    <property type="entry name" value="Acetolactate synthase"/>
    <property type="match status" value="1"/>
</dbReference>
<dbReference type="GO" id="GO:0005948">
    <property type="term" value="C:acetolactate synthase complex"/>
    <property type="evidence" value="ECO:0007669"/>
    <property type="project" value="TreeGrafter"/>
</dbReference>
<dbReference type="AlphaFoldDB" id="F7YV18"/>
<evidence type="ECO:0000256" key="7">
    <source>
        <dbReference type="ARBA" id="ARBA00022723"/>
    </source>
</evidence>
<dbReference type="InterPro" id="IPR039368">
    <property type="entry name" value="AHAS_TPP"/>
</dbReference>
<sequence>MGKRKLTVAQAMVEVLKREGVEIIFGLPGGAIYPFYDALCDSGIKHVLVRQEQAAAHEANGYARVTGKVGVCAATSGPGATNLITGIATAYMDSVPLVVITGQVKRSLIGKDSFQEVDIVGATLPFTKHSYLVKDPNSIIRILREAFYIASTGRRGPVLIDVPVDVQLEQIEFEFPEKINIRGYKPHKEPDKHLIEKCVEAIESAKKPIICAGGGVIWAKASDELLTLIERLKIPVVCTLMGVGAIPTNHPYYLGIVGLFGHNEANMALKQADLLVIVGARFSDRTLVGMKISDETRIVHIDIDPAEIDKNVESEIGIVGDAKIVLAEMNKKISAKRNHFWAEEFAIKDYVFQDEKLHPQDVLKEISRVYNGDYIITTDVGQHQIWAAHNVYIKEPGTFITSGGLGTMGFGVPAAIGAKFGRPDKEVIAITSDGSFQMLFQELATIKREQLPIKIVLFNNSRLGMVYELQKQRCNARFSATILDANPDFTILAKAYGIEAQRITKKDEIKLAVEKMKNLKAPFLLEVIVDPDEPSIPSRPNIWL</sequence>
<feature type="domain" description="Thiamine pyrophosphate enzyme TPP-binding" evidence="13">
    <location>
        <begin position="379"/>
        <end position="527"/>
    </location>
</feature>
<dbReference type="InterPro" id="IPR045229">
    <property type="entry name" value="TPP_enz"/>
</dbReference>
<keyword evidence="6 11" id="KW-0808">Transferase</keyword>
<reference evidence="15 16" key="1">
    <citation type="submission" date="2010-11" db="EMBL/GenBank/DDBJ databases">
        <title>The complete genome of Thermotoga thermarum DSM 5069.</title>
        <authorList>
            <consortium name="US DOE Joint Genome Institute (JGI-PGF)"/>
            <person name="Lucas S."/>
            <person name="Copeland A."/>
            <person name="Lapidus A."/>
            <person name="Bruce D."/>
            <person name="Goodwin L."/>
            <person name="Pitluck S."/>
            <person name="Kyrpides N."/>
            <person name="Mavromatis K."/>
            <person name="Ivanova N."/>
            <person name="Zeytun A."/>
            <person name="Brettin T."/>
            <person name="Detter J.C."/>
            <person name="Tapia R."/>
            <person name="Han C."/>
            <person name="Land M."/>
            <person name="Hauser L."/>
            <person name="Markowitz V."/>
            <person name="Cheng J.-F."/>
            <person name="Hugenholtz P."/>
            <person name="Woyke T."/>
            <person name="Wu D."/>
            <person name="Spring S."/>
            <person name="Schroeder M."/>
            <person name="Brambilla E."/>
            <person name="Klenk H.-P."/>
            <person name="Eisen J.A."/>
        </authorList>
    </citation>
    <scope>NUCLEOTIDE SEQUENCE [LARGE SCALE GENOMIC DNA]</scope>
    <source>
        <strain evidence="15 16">DSM 5069</strain>
    </source>
</reference>
<dbReference type="EC" id="2.2.1.6" evidence="4 11"/>
<evidence type="ECO:0000259" key="14">
    <source>
        <dbReference type="Pfam" id="PF02776"/>
    </source>
</evidence>
<dbReference type="STRING" id="688269.Theth_0200"/>
<keyword evidence="16" id="KW-1185">Reference proteome</keyword>
<dbReference type="Pfam" id="PF02775">
    <property type="entry name" value="TPP_enzyme_C"/>
    <property type="match status" value="1"/>
</dbReference>
<dbReference type="EMBL" id="CP002351">
    <property type="protein sequence ID" value="AEH50302.1"/>
    <property type="molecule type" value="Genomic_DNA"/>
</dbReference>
<dbReference type="InterPro" id="IPR029061">
    <property type="entry name" value="THDP-binding"/>
</dbReference>
<dbReference type="RefSeq" id="WP_013931525.1">
    <property type="nucleotide sequence ID" value="NC_015707.1"/>
</dbReference>
<comment type="cofactor">
    <cofactor evidence="11">
        <name>Mg(2+)</name>
        <dbReference type="ChEBI" id="CHEBI:18420"/>
    </cofactor>
    <text evidence="11">Binds 1 Mg(2+) ion per subunit.</text>
</comment>
<keyword evidence="7 11" id="KW-0479">Metal-binding</keyword>
<dbReference type="NCBIfam" id="TIGR00118">
    <property type="entry name" value="acolac_lg"/>
    <property type="match status" value="1"/>
</dbReference>
<evidence type="ECO:0000256" key="8">
    <source>
        <dbReference type="ARBA" id="ARBA00022842"/>
    </source>
</evidence>
<evidence type="ECO:0000256" key="11">
    <source>
        <dbReference type="RuleBase" id="RU003591"/>
    </source>
</evidence>
<organism evidence="15 16">
    <name type="scientific">Pseudothermotoga thermarum DSM 5069</name>
    <dbReference type="NCBI Taxonomy" id="688269"/>
    <lineage>
        <taxon>Bacteria</taxon>
        <taxon>Thermotogati</taxon>
        <taxon>Thermotogota</taxon>
        <taxon>Thermotogae</taxon>
        <taxon>Thermotogales</taxon>
        <taxon>Thermotogaceae</taxon>
        <taxon>Pseudothermotoga</taxon>
    </lineage>
</organism>
<evidence type="ECO:0000256" key="2">
    <source>
        <dbReference type="ARBA" id="ARBA00005025"/>
    </source>
</evidence>
<dbReference type="InterPro" id="IPR012001">
    <property type="entry name" value="Thiamin_PyroP_enz_TPP-bd_dom"/>
</dbReference>
<comment type="pathway">
    <text evidence="1 11">Amino-acid biosynthesis; L-isoleucine biosynthesis; L-isoleucine from 2-oxobutanoate: step 1/4.</text>
</comment>
<evidence type="ECO:0000313" key="16">
    <source>
        <dbReference type="Proteomes" id="UP000006804"/>
    </source>
</evidence>
<dbReference type="UniPathway" id="UPA00047">
    <property type="reaction ID" value="UER00055"/>
</dbReference>
<evidence type="ECO:0000256" key="10">
    <source>
        <dbReference type="ARBA" id="ARBA00023304"/>
    </source>
</evidence>
<dbReference type="InterPro" id="IPR012000">
    <property type="entry name" value="Thiamin_PyroP_enz_cen_dom"/>
</dbReference>
<dbReference type="InterPro" id="IPR029035">
    <property type="entry name" value="DHS-like_NAD/FAD-binding_dom"/>
</dbReference>
<evidence type="ECO:0000256" key="9">
    <source>
        <dbReference type="ARBA" id="ARBA00023052"/>
    </source>
</evidence>
<keyword evidence="10 11" id="KW-0100">Branched-chain amino acid biosynthesis</keyword>
<dbReference type="Gene3D" id="3.40.50.970">
    <property type="match status" value="2"/>
</dbReference>
<gene>
    <name evidence="15" type="ORF">Theth_0200</name>
</gene>
<dbReference type="Pfam" id="PF02776">
    <property type="entry name" value="TPP_enzyme_N"/>
    <property type="match status" value="1"/>
</dbReference>
<dbReference type="CDD" id="cd02015">
    <property type="entry name" value="TPP_AHAS"/>
    <property type="match status" value="1"/>
</dbReference>
<dbReference type="GO" id="GO:0003984">
    <property type="term" value="F:acetolactate synthase activity"/>
    <property type="evidence" value="ECO:0007669"/>
    <property type="project" value="UniProtKB-EC"/>
</dbReference>
<dbReference type="eggNOG" id="COG0028">
    <property type="taxonomic scope" value="Bacteria"/>
</dbReference>
<dbReference type="FunFam" id="3.40.50.970:FF:000007">
    <property type="entry name" value="Acetolactate synthase"/>
    <property type="match status" value="1"/>
</dbReference>
<dbReference type="GO" id="GO:0050660">
    <property type="term" value="F:flavin adenine dinucleotide binding"/>
    <property type="evidence" value="ECO:0007669"/>
    <property type="project" value="InterPro"/>
</dbReference>
<dbReference type="CDD" id="cd07035">
    <property type="entry name" value="TPP_PYR_POX_like"/>
    <property type="match status" value="1"/>
</dbReference>
<dbReference type="GO" id="GO:0009097">
    <property type="term" value="P:isoleucine biosynthetic process"/>
    <property type="evidence" value="ECO:0007669"/>
    <property type="project" value="UniProtKB-UniPathway"/>
</dbReference>
<keyword evidence="9 11" id="KW-0786">Thiamine pyrophosphate</keyword>
<evidence type="ECO:0000313" key="15">
    <source>
        <dbReference type="EMBL" id="AEH50302.1"/>
    </source>
</evidence>
<accession>F7YV18</accession>
<evidence type="ECO:0000256" key="5">
    <source>
        <dbReference type="ARBA" id="ARBA00022605"/>
    </source>
</evidence>
<dbReference type="OrthoDB" id="4494979at2"/>
<dbReference type="Gene3D" id="3.40.50.1220">
    <property type="entry name" value="TPP-binding domain"/>
    <property type="match status" value="1"/>
</dbReference>
<dbReference type="InterPro" id="IPR012846">
    <property type="entry name" value="Acetolactate_synth_lsu"/>
</dbReference>
<evidence type="ECO:0000256" key="6">
    <source>
        <dbReference type="ARBA" id="ARBA00022679"/>
    </source>
</evidence>
<dbReference type="SUPFAM" id="SSF52467">
    <property type="entry name" value="DHS-like NAD/FAD-binding domain"/>
    <property type="match status" value="1"/>
</dbReference>
<proteinExistence type="inferred from homology"/>
<dbReference type="GO" id="GO:0000287">
    <property type="term" value="F:magnesium ion binding"/>
    <property type="evidence" value="ECO:0007669"/>
    <property type="project" value="UniProtKB-UniRule"/>
</dbReference>
<comment type="cofactor">
    <cofactor evidence="11">
        <name>thiamine diphosphate</name>
        <dbReference type="ChEBI" id="CHEBI:58937"/>
    </cofactor>
    <text evidence="11">Binds 1 thiamine pyrophosphate per subunit.</text>
</comment>
<dbReference type="PATRIC" id="fig|688269.3.peg.205"/>
<keyword evidence="8 11" id="KW-0460">Magnesium</keyword>
<protein>
    <recommendedName>
        <fullName evidence="4 11">Acetolactate synthase</fullName>
        <ecNumber evidence="4 11">2.2.1.6</ecNumber>
    </recommendedName>
</protein>
<dbReference type="Proteomes" id="UP000006804">
    <property type="component" value="Chromosome"/>
</dbReference>
<dbReference type="UniPathway" id="UPA00049">
    <property type="reaction ID" value="UER00059"/>
</dbReference>
<dbReference type="KEGG" id="tta:Theth_0200"/>
<evidence type="ECO:0000259" key="12">
    <source>
        <dbReference type="Pfam" id="PF00205"/>
    </source>
</evidence>
<comment type="similarity">
    <text evidence="3 11">Belongs to the TPP enzyme family.</text>
</comment>
<name>F7YV18_9THEM</name>
<dbReference type="GO" id="GO:0009099">
    <property type="term" value="P:L-valine biosynthetic process"/>
    <property type="evidence" value="ECO:0007669"/>
    <property type="project" value="UniProtKB-UniPathway"/>
</dbReference>
<comment type="catalytic activity">
    <reaction evidence="11">
        <text>2 pyruvate + H(+) = (2S)-2-acetolactate + CO2</text>
        <dbReference type="Rhea" id="RHEA:25249"/>
        <dbReference type="ChEBI" id="CHEBI:15361"/>
        <dbReference type="ChEBI" id="CHEBI:15378"/>
        <dbReference type="ChEBI" id="CHEBI:16526"/>
        <dbReference type="ChEBI" id="CHEBI:58476"/>
        <dbReference type="EC" id="2.2.1.6"/>
    </reaction>
</comment>
<feature type="domain" description="Thiamine pyrophosphate enzyme central" evidence="12">
    <location>
        <begin position="195"/>
        <end position="328"/>
    </location>
</feature>
<dbReference type="GO" id="GO:0030976">
    <property type="term" value="F:thiamine pyrophosphate binding"/>
    <property type="evidence" value="ECO:0007669"/>
    <property type="project" value="UniProtKB-UniRule"/>
</dbReference>
<evidence type="ECO:0000256" key="3">
    <source>
        <dbReference type="ARBA" id="ARBA00007812"/>
    </source>
</evidence>
<dbReference type="Pfam" id="PF00205">
    <property type="entry name" value="TPP_enzyme_M"/>
    <property type="match status" value="1"/>
</dbReference>
<dbReference type="PANTHER" id="PTHR18968">
    <property type="entry name" value="THIAMINE PYROPHOSPHATE ENZYMES"/>
    <property type="match status" value="1"/>
</dbReference>
<evidence type="ECO:0000256" key="4">
    <source>
        <dbReference type="ARBA" id="ARBA00013145"/>
    </source>
</evidence>
<evidence type="ECO:0000256" key="1">
    <source>
        <dbReference type="ARBA" id="ARBA00004974"/>
    </source>
</evidence>
<dbReference type="InterPro" id="IPR011766">
    <property type="entry name" value="TPP_enzyme_TPP-bd"/>
</dbReference>
<dbReference type="PANTHER" id="PTHR18968:SF13">
    <property type="entry name" value="ACETOLACTATE SYNTHASE CATALYTIC SUBUNIT, MITOCHONDRIAL"/>
    <property type="match status" value="1"/>
</dbReference>
<dbReference type="SUPFAM" id="SSF52518">
    <property type="entry name" value="Thiamin diphosphate-binding fold (THDP-binding)"/>
    <property type="match status" value="2"/>
</dbReference>